<evidence type="ECO:0000259" key="4">
    <source>
        <dbReference type="SMART" id="SM00881"/>
    </source>
</evidence>
<dbReference type="AlphaFoldDB" id="A0A7T9DJQ6"/>
<dbReference type="InterPro" id="IPR043938">
    <property type="entry name" value="Ligase_CoA_dom"/>
</dbReference>
<dbReference type="PANTHER" id="PTHR43334:SF1">
    <property type="entry name" value="3-HYDROXYPROPIONATE--COA LIGASE [ADP-FORMING]"/>
    <property type="match status" value="1"/>
</dbReference>
<dbReference type="InterPro" id="IPR051538">
    <property type="entry name" value="Acyl-CoA_Synth/Transferase"/>
</dbReference>
<reference evidence="5" key="1">
    <citation type="submission" date="2020-11" db="EMBL/GenBank/DDBJ databases">
        <title>Connecting structure to function with the recovery of over 1000 high-quality activated sludge metagenome-assembled genomes encoding full-length rRNA genes using long-read sequencing.</title>
        <authorList>
            <person name="Singleton C.M."/>
            <person name="Petriglieri F."/>
            <person name="Kristensen J.M."/>
            <person name="Kirkegaard R.H."/>
            <person name="Michaelsen T.Y."/>
            <person name="Andersen M.H."/>
            <person name="Karst S.M."/>
            <person name="Dueholm M.S."/>
            <person name="Nielsen P.H."/>
            <person name="Albertsen M."/>
        </authorList>
    </citation>
    <scope>NUCLEOTIDE SEQUENCE</scope>
    <source>
        <strain evidence="5">Fred_18-Q3-R57-64_BAT3C.431</strain>
    </source>
</reference>
<sequence length="457" mass="49493">MQPNLKFAFNAKSVAIVGASRNPGKIGYVVLENFVKGNYKGKIYPINPEAKEILQVKCFSTLSKIPHDVELAVVVVPGAFVPKVIEECGQKKVKAAIIISAGFHEVGNEELTRQLQAAMGKYPHMPVIGPNCLGVLDSYSGVDTLFLPRYRLNRPKKGNISFISQSGALGSAVLDWAGAKDYGISKFISYGNAMNVDETDLMEFLAQDKETSVIAIYAEGIRNGRKFFESAKRITKTKPVILIKGGLSDAGGKATASHTGSLAGSAQVIDAVMKQTGVIHAKTMEEVFDFARVLASEPRPKGKRVQIITNGGGYGVLTTDAISFNGLQLAQMQEKFRKPIMAVSPSYAVIKNPMDLTGDADNNRFLVALQNAMADPGVDSIILIMLFQVPTLDSDIIEGVSGLLRNRKKPILVMSVGGEFAQMHMHLLEREGINTFNEPTTAARAMAGLTHYAMKRN</sequence>
<dbReference type="SUPFAM" id="SSF52210">
    <property type="entry name" value="Succinyl-CoA synthetase domains"/>
    <property type="match status" value="2"/>
</dbReference>
<keyword evidence="1" id="KW-0436">Ligase</keyword>
<protein>
    <submittedName>
        <fullName evidence="5">CoA-binding protein</fullName>
    </submittedName>
</protein>
<feature type="domain" description="CoA-binding" evidence="4">
    <location>
        <begin position="8"/>
        <end position="103"/>
    </location>
</feature>
<name>A0A7T9DJQ6_9ARCH</name>
<dbReference type="SMART" id="SM00881">
    <property type="entry name" value="CoA_binding"/>
    <property type="match status" value="1"/>
</dbReference>
<evidence type="ECO:0000256" key="2">
    <source>
        <dbReference type="ARBA" id="ARBA00022741"/>
    </source>
</evidence>
<organism evidence="5">
    <name type="scientific">Candidatus Iainarchaeum sp</name>
    <dbReference type="NCBI Taxonomy" id="3101447"/>
    <lineage>
        <taxon>Archaea</taxon>
        <taxon>Candidatus Iainarchaeota</taxon>
        <taxon>Candidatus Iainarchaeia</taxon>
        <taxon>Candidatus Iainarchaeales</taxon>
        <taxon>Candidatus Iainarchaeaceae</taxon>
        <taxon>Candidatus Iainarchaeum</taxon>
    </lineage>
</organism>
<accession>A0A7T9DJQ6</accession>
<dbReference type="EMBL" id="CP064981">
    <property type="protein sequence ID" value="QQR92562.1"/>
    <property type="molecule type" value="Genomic_DNA"/>
</dbReference>
<dbReference type="InterPro" id="IPR032875">
    <property type="entry name" value="Succ_CoA_lig_flav_dom"/>
</dbReference>
<dbReference type="Proteomes" id="UP000596004">
    <property type="component" value="Chromosome"/>
</dbReference>
<dbReference type="Pfam" id="PF13380">
    <property type="entry name" value="CoA_binding_2"/>
    <property type="match status" value="1"/>
</dbReference>
<evidence type="ECO:0000256" key="3">
    <source>
        <dbReference type="ARBA" id="ARBA00022840"/>
    </source>
</evidence>
<dbReference type="Pfam" id="PF13607">
    <property type="entry name" value="Succ_CoA_lig"/>
    <property type="match status" value="1"/>
</dbReference>
<dbReference type="SUPFAM" id="SSF51735">
    <property type="entry name" value="NAD(P)-binding Rossmann-fold domains"/>
    <property type="match status" value="1"/>
</dbReference>
<dbReference type="InterPro" id="IPR003781">
    <property type="entry name" value="CoA-bd"/>
</dbReference>
<dbReference type="GO" id="GO:0005524">
    <property type="term" value="F:ATP binding"/>
    <property type="evidence" value="ECO:0007669"/>
    <property type="project" value="UniProtKB-KW"/>
</dbReference>
<dbReference type="PANTHER" id="PTHR43334">
    <property type="entry name" value="ACETATE--COA LIGASE [ADP-FORMING]"/>
    <property type="match status" value="1"/>
</dbReference>
<keyword evidence="2" id="KW-0547">Nucleotide-binding</keyword>
<dbReference type="Pfam" id="PF19045">
    <property type="entry name" value="Ligase_CoA_2"/>
    <property type="match status" value="1"/>
</dbReference>
<dbReference type="InterPro" id="IPR036291">
    <property type="entry name" value="NAD(P)-bd_dom_sf"/>
</dbReference>
<gene>
    <name evidence="5" type="ORF">IPJ89_05450</name>
</gene>
<evidence type="ECO:0000256" key="1">
    <source>
        <dbReference type="ARBA" id="ARBA00022598"/>
    </source>
</evidence>
<keyword evidence="3" id="KW-0067">ATP-binding</keyword>
<dbReference type="Gene3D" id="3.40.50.261">
    <property type="entry name" value="Succinyl-CoA synthetase domains"/>
    <property type="match status" value="2"/>
</dbReference>
<evidence type="ECO:0000313" key="5">
    <source>
        <dbReference type="EMBL" id="QQR92562.1"/>
    </source>
</evidence>
<dbReference type="Gene3D" id="3.40.50.720">
    <property type="entry name" value="NAD(P)-binding Rossmann-like Domain"/>
    <property type="match status" value="1"/>
</dbReference>
<proteinExistence type="predicted"/>
<dbReference type="GO" id="GO:0043758">
    <property type="term" value="F:acetate-CoA ligase (ADP-forming) activity"/>
    <property type="evidence" value="ECO:0007669"/>
    <property type="project" value="InterPro"/>
</dbReference>
<dbReference type="InterPro" id="IPR016102">
    <property type="entry name" value="Succinyl-CoA_synth-like"/>
</dbReference>